<accession>A0AAV3ZH21</accession>
<evidence type="ECO:0000313" key="2">
    <source>
        <dbReference type="EMBL" id="GFN94621.1"/>
    </source>
</evidence>
<dbReference type="EMBL" id="BLXT01002468">
    <property type="protein sequence ID" value="GFN94621.1"/>
    <property type="molecule type" value="Genomic_DNA"/>
</dbReference>
<keyword evidence="3" id="KW-1185">Reference proteome</keyword>
<organism evidence="2 3">
    <name type="scientific">Plakobranchus ocellatus</name>
    <dbReference type="NCBI Taxonomy" id="259542"/>
    <lineage>
        <taxon>Eukaryota</taxon>
        <taxon>Metazoa</taxon>
        <taxon>Spiralia</taxon>
        <taxon>Lophotrochozoa</taxon>
        <taxon>Mollusca</taxon>
        <taxon>Gastropoda</taxon>
        <taxon>Heterobranchia</taxon>
        <taxon>Euthyneura</taxon>
        <taxon>Panpulmonata</taxon>
        <taxon>Sacoglossa</taxon>
        <taxon>Placobranchoidea</taxon>
        <taxon>Plakobranchidae</taxon>
        <taxon>Plakobranchus</taxon>
    </lineage>
</organism>
<evidence type="ECO:0000313" key="3">
    <source>
        <dbReference type="Proteomes" id="UP000735302"/>
    </source>
</evidence>
<sequence>MDLGFKQQGKSTNTVMPRKLDLDKRYPPHPRTECTVSLAKLLTTDTLSIRDWHTTYCACQTVNTVTFTCSALREHEEAEEVDDDDDDDDDDDGKRDKNAEYCNKFWLHCNYYNKYITQQYPIFITTIIKFQQD</sequence>
<name>A0AAV3ZH21_9GAST</name>
<gene>
    <name evidence="2" type="ORF">PoB_002112700</name>
</gene>
<dbReference type="AlphaFoldDB" id="A0AAV3ZH21"/>
<dbReference type="Proteomes" id="UP000735302">
    <property type="component" value="Unassembled WGS sequence"/>
</dbReference>
<comment type="caution">
    <text evidence="2">The sequence shown here is derived from an EMBL/GenBank/DDBJ whole genome shotgun (WGS) entry which is preliminary data.</text>
</comment>
<reference evidence="2 3" key="1">
    <citation type="journal article" date="2021" name="Elife">
        <title>Chloroplast acquisition without the gene transfer in kleptoplastic sea slugs, Plakobranchus ocellatus.</title>
        <authorList>
            <person name="Maeda T."/>
            <person name="Takahashi S."/>
            <person name="Yoshida T."/>
            <person name="Shimamura S."/>
            <person name="Takaki Y."/>
            <person name="Nagai Y."/>
            <person name="Toyoda A."/>
            <person name="Suzuki Y."/>
            <person name="Arimoto A."/>
            <person name="Ishii H."/>
            <person name="Satoh N."/>
            <person name="Nishiyama T."/>
            <person name="Hasebe M."/>
            <person name="Maruyama T."/>
            <person name="Minagawa J."/>
            <person name="Obokata J."/>
            <person name="Shigenobu S."/>
        </authorList>
    </citation>
    <scope>NUCLEOTIDE SEQUENCE [LARGE SCALE GENOMIC DNA]</scope>
</reference>
<protein>
    <submittedName>
        <fullName evidence="2">Uncharacterized protein</fullName>
    </submittedName>
</protein>
<evidence type="ECO:0000256" key="1">
    <source>
        <dbReference type="SAM" id="MobiDB-lite"/>
    </source>
</evidence>
<feature type="region of interest" description="Disordered" evidence="1">
    <location>
        <begin position="1"/>
        <end position="22"/>
    </location>
</feature>
<feature type="region of interest" description="Disordered" evidence="1">
    <location>
        <begin position="75"/>
        <end position="97"/>
    </location>
</feature>
<feature type="compositionally biased region" description="Acidic residues" evidence="1">
    <location>
        <begin position="77"/>
        <end position="91"/>
    </location>
</feature>
<proteinExistence type="predicted"/>